<dbReference type="OrthoDB" id="1340656at2"/>
<keyword evidence="3" id="KW-1185">Reference proteome</keyword>
<name>A3U637_CROAH</name>
<dbReference type="Proteomes" id="UP000002297">
    <property type="component" value="Chromosome"/>
</dbReference>
<dbReference type="HOGENOM" id="CLU_096039_0_0_10"/>
<dbReference type="RefSeq" id="WP_013186381.1">
    <property type="nucleotide sequence ID" value="NC_014230.1"/>
</dbReference>
<organism evidence="2 3">
    <name type="scientific">Croceibacter atlanticus (strain ATCC BAA-628 / JCM 21780 / CIP 108009 / IAM 15332 / KCTC 12090 / HTCC2559)</name>
    <dbReference type="NCBI Taxonomy" id="216432"/>
    <lineage>
        <taxon>Bacteria</taxon>
        <taxon>Pseudomonadati</taxon>
        <taxon>Bacteroidota</taxon>
        <taxon>Flavobacteriia</taxon>
        <taxon>Flavobacteriales</taxon>
        <taxon>Flavobacteriaceae</taxon>
        <taxon>Croceibacter</taxon>
    </lineage>
</organism>
<evidence type="ECO:0000313" key="3">
    <source>
        <dbReference type="Proteomes" id="UP000002297"/>
    </source>
</evidence>
<protein>
    <submittedName>
        <fullName evidence="2">Uncharacterized protein</fullName>
    </submittedName>
</protein>
<reference evidence="2 3" key="1">
    <citation type="journal article" date="2010" name="J. Bacteriol.">
        <title>The complete genome sequence of Croceibacter atlanticus HTCC2559T.</title>
        <authorList>
            <person name="Oh H.M."/>
            <person name="Kang I."/>
            <person name="Ferriera S."/>
            <person name="Giovannoni S.J."/>
            <person name="Cho J.C."/>
        </authorList>
    </citation>
    <scope>NUCLEOTIDE SEQUENCE [LARGE SCALE GENOMIC DNA]</scope>
    <source>
        <strain evidence="3">ATCC BAA-628 / HTCC2559 / KCTC 12090</strain>
    </source>
</reference>
<dbReference type="EMBL" id="CP002046">
    <property type="protein sequence ID" value="EAP87704.1"/>
    <property type="molecule type" value="Genomic_DNA"/>
</dbReference>
<keyword evidence="1" id="KW-0732">Signal</keyword>
<accession>A3U637</accession>
<feature type="signal peptide" evidence="1">
    <location>
        <begin position="1"/>
        <end position="17"/>
    </location>
</feature>
<sequence>MNVYLLPFLFLPMLSFAQVGIGTTQPQQDLHIAGDTSTIRIESLNATNNPFNNGIDLAPVSIDGFGNFTLVPQYNTPLVFLLEENNFIPDNPSNLDFNTGTVINSDLASTSNEAIIITKAITIPQPSIIEVNYAVTMLFAGDDLKSNTLSPITDAKSRTGEIFFRIDLNSDGLNTTEISKKYGIKGIYYTSSSGGVAGYAYVNSQGYVTLPTGNHTIYFYGVVKDGNSSYTSIGFGGSKDYLKIRLYN</sequence>
<evidence type="ECO:0000313" key="2">
    <source>
        <dbReference type="EMBL" id="EAP87704.1"/>
    </source>
</evidence>
<dbReference type="GeneID" id="89452409"/>
<gene>
    <name evidence="2" type="ordered locus">CA2559_03075</name>
</gene>
<dbReference type="STRING" id="216432.CA2559_03075"/>
<proteinExistence type="predicted"/>
<feature type="chain" id="PRO_5002660749" evidence="1">
    <location>
        <begin position="18"/>
        <end position="248"/>
    </location>
</feature>
<dbReference type="AlphaFoldDB" id="A3U637"/>
<evidence type="ECO:0000256" key="1">
    <source>
        <dbReference type="SAM" id="SignalP"/>
    </source>
</evidence>
<dbReference type="KEGG" id="cat:CA2559_03075"/>